<dbReference type="EnsemblMetazoa" id="PHUM431960-RA">
    <property type="protein sequence ID" value="PHUM431960-PA"/>
    <property type="gene ID" value="PHUM431960"/>
</dbReference>
<dbReference type="GO" id="GO:0000347">
    <property type="term" value="C:THO complex"/>
    <property type="evidence" value="ECO:0007669"/>
    <property type="project" value="TreeGrafter"/>
</dbReference>
<dbReference type="SUPFAM" id="SSF50978">
    <property type="entry name" value="WD40 repeat-like"/>
    <property type="match status" value="1"/>
</dbReference>
<comment type="similarity">
    <text evidence="1">Belongs to the WD repeat THOC6 family.</text>
</comment>
<gene>
    <name evidence="5" type="primary">8230259</name>
    <name evidence="4" type="ORF">Phum_PHUM431960</name>
</gene>
<evidence type="ECO:0000256" key="1">
    <source>
        <dbReference type="ARBA" id="ARBA00009728"/>
    </source>
</evidence>
<dbReference type="PROSITE" id="PS50294">
    <property type="entry name" value="WD_REPEATS_REGION"/>
    <property type="match status" value="1"/>
</dbReference>
<name>E0VTE8_PEDHC</name>
<dbReference type="CTD" id="8230259"/>
<dbReference type="VEuPathDB" id="VectorBase:PHUM431960"/>
<evidence type="ECO:0000256" key="2">
    <source>
        <dbReference type="ARBA" id="ARBA00022574"/>
    </source>
</evidence>
<reference evidence="4" key="1">
    <citation type="submission" date="2007-04" db="EMBL/GenBank/DDBJ databases">
        <title>Annotation of Pediculus humanus corporis strain USDA.</title>
        <authorList>
            <person name="Kirkness E."/>
            <person name="Hannick L."/>
            <person name="Hass B."/>
            <person name="Bruggner R."/>
            <person name="Lawson D."/>
            <person name="Bidwell S."/>
            <person name="Joardar V."/>
            <person name="Caler E."/>
            <person name="Walenz B."/>
            <person name="Inman J."/>
            <person name="Schobel S."/>
            <person name="Galinsky K."/>
            <person name="Amedeo P."/>
            <person name="Strausberg R."/>
        </authorList>
    </citation>
    <scope>NUCLEOTIDE SEQUENCE</scope>
    <source>
        <strain evidence="4">USDA</strain>
    </source>
</reference>
<dbReference type="Pfam" id="PF00400">
    <property type="entry name" value="WD40"/>
    <property type="match status" value="1"/>
</dbReference>
<sequence>MNSVNKAVNEAVKAYYTTVLSQIFSPCGNFLLAGTCYGEVFVFDIAKILNPDHEIKDLKQKSCMKFTADKDGQICSMNSTDKFLIVGSYGKIIGFEWKYIINGKVPKVAWCINLPQSKHGIEVVEVNALAIGEQGKLYSGCGDNNIHVYNLEYGKLIQSLTGHSNYIHDIAYMDNKKIASAGEDGLVYIWDCLTSKAVANIEPHKENSLQRPHLGKWIGCVTVDKDWLVCAGGPKPGLWHIGAMQLTTSFDVINKEIHVCKLHEEKMIVGTGDKLSQFTLQGETICSIPSSSSIIYSLILQKNPHNLMIFAGSSADIDFCTNFHYKDQVLSCRS</sequence>
<dbReference type="InParanoid" id="E0VTE8"/>
<keyword evidence="6" id="KW-1185">Reference proteome</keyword>
<dbReference type="SMART" id="SM00320">
    <property type="entry name" value="WD40"/>
    <property type="match status" value="2"/>
</dbReference>
<dbReference type="AlphaFoldDB" id="E0VTE8"/>
<dbReference type="HOGENOM" id="CLU_060667_0_0_1"/>
<protein>
    <submittedName>
        <fullName evidence="4 5">THO complex, putative</fullName>
    </submittedName>
</protein>
<keyword evidence="2 3" id="KW-0853">WD repeat</keyword>
<dbReference type="InterPro" id="IPR001680">
    <property type="entry name" value="WD40_rpt"/>
</dbReference>
<dbReference type="KEGG" id="phu:Phum_PHUM431960"/>
<evidence type="ECO:0000256" key="3">
    <source>
        <dbReference type="PROSITE-ProRule" id="PRU00221"/>
    </source>
</evidence>
<dbReference type="RefSeq" id="XP_002429392.1">
    <property type="nucleotide sequence ID" value="XM_002429347.1"/>
</dbReference>
<dbReference type="InterPro" id="IPR036322">
    <property type="entry name" value="WD40_repeat_dom_sf"/>
</dbReference>
<dbReference type="PROSITE" id="PS50082">
    <property type="entry name" value="WD_REPEATS_2"/>
    <property type="match status" value="1"/>
</dbReference>
<dbReference type="FunCoup" id="E0VTE8">
    <property type="interactions" value="995"/>
</dbReference>
<dbReference type="Proteomes" id="UP000009046">
    <property type="component" value="Unassembled WGS sequence"/>
</dbReference>
<accession>E0VTE8</accession>
<dbReference type="OMA" id="FTEDWLL"/>
<evidence type="ECO:0000313" key="4">
    <source>
        <dbReference type="EMBL" id="EEB16654.1"/>
    </source>
</evidence>
<dbReference type="GO" id="GO:0000346">
    <property type="term" value="C:transcription export complex"/>
    <property type="evidence" value="ECO:0007669"/>
    <property type="project" value="TreeGrafter"/>
</dbReference>
<dbReference type="GeneID" id="8230259"/>
<evidence type="ECO:0000313" key="6">
    <source>
        <dbReference type="Proteomes" id="UP000009046"/>
    </source>
</evidence>
<dbReference type="STRING" id="121224.E0VTE8"/>
<evidence type="ECO:0000313" key="5">
    <source>
        <dbReference type="EnsemblMetazoa" id="PHUM431960-PA"/>
    </source>
</evidence>
<dbReference type="eggNOG" id="KOG0649">
    <property type="taxonomic scope" value="Eukaryota"/>
</dbReference>
<dbReference type="EMBL" id="DS235763">
    <property type="protein sequence ID" value="EEB16654.1"/>
    <property type="molecule type" value="Genomic_DNA"/>
</dbReference>
<reference evidence="4" key="2">
    <citation type="submission" date="2007-04" db="EMBL/GenBank/DDBJ databases">
        <title>The genome of the human body louse.</title>
        <authorList>
            <consortium name="The Human Body Louse Genome Consortium"/>
            <person name="Kirkness E."/>
            <person name="Walenz B."/>
            <person name="Hass B."/>
            <person name="Bruggner R."/>
            <person name="Strausberg R."/>
        </authorList>
    </citation>
    <scope>NUCLEOTIDE SEQUENCE</scope>
    <source>
        <strain evidence="4">USDA</strain>
    </source>
</reference>
<dbReference type="EMBL" id="AAZO01005267">
    <property type="status" value="NOT_ANNOTATED_CDS"/>
    <property type="molecule type" value="Genomic_DNA"/>
</dbReference>
<dbReference type="GO" id="GO:0006406">
    <property type="term" value="P:mRNA export from nucleus"/>
    <property type="evidence" value="ECO:0007669"/>
    <property type="project" value="TreeGrafter"/>
</dbReference>
<dbReference type="PANTHER" id="PTHR44411:SF1">
    <property type="entry name" value="THO COMPLEX SUBUNIT 6 HOMOLOG"/>
    <property type="match status" value="1"/>
</dbReference>
<dbReference type="InterPro" id="IPR015943">
    <property type="entry name" value="WD40/YVTN_repeat-like_dom_sf"/>
</dbReference>
<reference evidence="5" key="3">
    <citation type="submission" date="2021-02" db="UniProtKB">
        <authorList>
            <consortium name="EnsemblMetazoa"/>
        </authorList>
    </citation>
    <scope>IDENTIFICATION</scope>
    <source>
        <strain evidence="5">USDA</strain>
    </source>
</reference>
<proteinExistence type="inferred from homology"/>
<feature type="repeat" description="WD" evidence="3">
    <location>
        <begin position="160"/>
        <end position="200"/>
    </location>
</feature>
<dbReference type="InterPro" id="IPR042626">
    <property type="entry name" value="THOC6"/>
</dbReference>
<organism>
    <name type="scientific">Pediculus humanus subsp. corporis</name>
    <name type="common">Body louse</name>
    <dbReference type="NCBI Taxonomy" id="121224"/>
    <lineage>
        <taxon>Eukaryota</taxon>
        <taxon>Metazoa</taxon>
        <taxon>Ecdysozoa</taxon>
        <taxon>Arthropoda</taxon>
        <taxon>Hexapoda</taxon>
        <taxon>Insecta</taxon>
        <taxon>Pterygota</taxon>
        <taxon>Neoptera</taxon>
        <taxon>Paraneoptera</taxon>
        <taxon>Psocodea</taxon>
        <taxon>Troctomorpha</taxon>
        <taxon>Phthiraptera</taxon>
        <taxon>Anoplura</taxon>
        <taxon>Pediculidae</taxon>
        <taxon>Pediculus</taxon>
    </lineage>
</organism>
<dbReference type="OrthoDB" id="273067at2759"/>
<dbReference type="Gene3D" id="2.130.10.10">
    <property type="entry name" value="YVTN repeat-like/Quinoprotein amine dehydrogenase"/>
    <property type="match status" value="1"/>
</dbReference>
<dbReference type="PANTHER" id="PTHR44411">
    <property type="entry name" value="THO COMPLEX SUBUNIT 6 HOMOLOG"/>
    <property type="match status" value="1"/>
</dbReference>